<evidence type="ECO:0000313" key="2">
    <source>
        <dbReference type="EMBL" id="MFH4982769.1"/>
    </source>
</evidence>
<organism evidence="2 3">
    <name type="scientific">Gnathostoma spinigerum</name>
    <dbReference type="NCBI Taxonomy" id="75299"/>
    <lineage>
        <taxon>Eukaryota</taxon>
        <taxon>Metazoa</taxon>
        <taxon>Ecdysozoa</taxon>
        <taxon>Nematoda</taxon>
        <taxon>Chromadorea</taxon>
        <taxon>Rhabditida</taxon>
        <taxon>Spirurina</taxon>
        <taxon>Gnathostomatomorpha</taxon>
        <taxon>Gnathostomatoidea</taxon>
        <taxon>Gnathostomatidae</taxon>
        <taxon>Gnathostoma</taxon>
    </lineage>
</organism>
<name>A0ABD6ES30_9BILA</name>
<dbReference type="EMBL" id="JBGFUD010010054">
    <property type="protein sequence ID" value="MFH4982769.1"/>
    <property type="molecule type" value="Genomic_DNA"/>
</dbReference>
<comment type="caution">
    <text evidence="2">The sequence shown here is derived from an EMBL/GenBank/DDBJ whole genome shotgun (WGS) entry which is preliminary data.</text>
</comment>
<keyword evidence="1" id="KW-0472">Membrane</keyword>
<sequence>MLFLNPHPTNSEVMKFEGSSTTSSFCTDHCDITKAVLSTVFVYVVSSLFSIILLYPLSLITMLFPTITLVYTIYILRGTNRQYLWPCLVGGVRHCHSHCTI</sequence>
<feature type="transmembrane region" description="Helical" evidence="1">
    <location>
        <begin position="41"/>
        <end position="74"/>
    </location>
</feature>
<accession>A0ABD6ES30</accession>
<evidence type="ECO:0000256" key="1">
    <source>
        <dbReference type="SAM" id="Phobius"/>
    </source>
</evidence>
<protein>
    <submittedName>
        <fullName evidence="2">Uncharacterized protein</fullName>
    </submittedName>
</protein>
<evidence type="ECO:0000313" key="3">
    <source>
        <dbReference type="Proteomes" id="UP001608902"/>
    </source>
</evidence>
<keyword evidence="3" id="KW-1185">Reference proteome</keyword>
<keyword evidence="1" id="KW-0812">Transmembrane</keyword>
<dbReference type="AlphaFoldDB" id="A0ABD6ES30"/>
<gene>
    <name evidence="2" type="ORF">AB6A40_009478</name>
</gene>
<keyword evidence="1" id="KW-1133">Transmembrane helix</keyword>
<reference evidence="2 3" key="1">
    <citation type="submission" date="2024-08" db="EMBL/GenBank/DDBJ databases">
        <title>Gnathostoma spinigerum genome.</title>
        <authorList>
            <person name="Gonzalez-Bertolin B."/>
            <person name="Monzon S."/>
            <person name="Zaballos A."/>
            <person name="Jimenez P."/>
            <person name="Dekumyoy P."/>
            <person name="Varona S."/>
            <person name="Cuesta I."/>
            <person name="Sumanam S."/>
            <person name="Adisakwattana P."/>
            <person name="Gasser R.B."/>
            <person name="Hernandez-Gonzalez A."/>
            <person name="Young N.D."/>
            <person name="Perteguer M.J."/>
        </authorList>
    </citation>
    <scope>NUCLEOTIDE SEQUENCE [LARGE SCALE GENOMIC DNA]</scope>
    <source>
        <strain evidence="2">AL3</strain>
        <tissue evidence="2">Liver</tissue>
    </source>
</reference>
<proteinExistence type="predicted"/>
<dbReference type="Proteomes" id="UP001608902">
    <property type="component" value="Unassembled WGS sequence"/>
</dbReference>